<dbReference type="Pfam" id="PF02595">
    <property type="entry name" value="Gly_kinase"/>
    <property type="match status" value="1"/>
</dbReference>
<reference evidence="1 2" key="1">
    <citation type="submission" date="2007-01" db="EMBL/GenBank/DDBJ databases">
        <authorList>
            <person name="Haygood M."/>
            <person name="Podell S."/>
            <person name="Anderson C."/>
            <person name="Hopkinson B."/>
            <person name="Roe K."/>
            <person name="Barbeau K."/>
            <person name="Gaasterland T."/>
            <person name="Ferriera S."/>
            <person name="Johnson J."/>
            <person name="Kravitz S."/>
            <person name="Beeson K."/>
            <person name="Sutton G."/>
            <person name="Rogers Y.-H."/>
            <person name="Friedman R."/>
            <person name="Frazier M."/>
            <person name="Venter J.C."/>
        </authorList>
    </citation>
    <scope>NUCLEOTIDE SEQUENCE [LARGE SCALE GENOMIC DNA]</scope>
    <source>
        <strain evidence="1 2">ATCC 23134</strain>
    </source>
</reference>
<protein>
    <submittedName>
        <fullName evidence="1">Glycerate kinase</fullName>
        <ecNumber evidence="1">2.7.1.31</ecNumber>
    </submittedName>
</protein>
<evidence type="ECO:0000313" key="1">
    <source>
        <dbReference type="EMBL" id="EAY30317.1"/>
    </source>
</evidence>
<name>A1ZH48_MICM2</name>
<accession>A1ZH48</accession>
<dbReference type="SUPFAM" id="SSF110738">
    <property type="entry name" value="Glycerate kinase I"/>
    <property type="match status" value="1"/>
</dbReference>
<dbReference type="EC" id="2.7.1.31" evidence="1"/>
<proteinExistence type="predicted"/>
<dbReference type="InterPro" id="IPR004381">
    <property type="entry name" value="Glycerate_kinase"/>
</dbReference>
<dbReference type="GO" id="GO:0008887">
    <property type="term" value="F:glycerate kinase activity"/>
    <property type="evidence" value="ECO:0007669"/>
    <property type="project" value="UniProtKB-EC"/>
</dbReference>
<keyword evidence="1" id="KW-0418">Kinase</keyword>
<evidence type="ECO:0000313" key="2">
    <source>
        <dbReference type="Proteomes" id="UP000004095"/>
    </source>
</evidence>
<comment type="caution">
    <text evidence="1">The sequence shown here is derived from an EMBL/GenBank/DDBJ whole genome shotgun (WGS) entry which is preliminary data.</text>
</comment>
<keyword evidence="1" id="KW-0808">Transferase</keyword>
<dbReference type="GO" id="GO:0031388">
    <property type="term" value="P:organic acid phosphorylation"/>
    <property type="evidence" value="ECO:0007669"/>
    <property type="project" value="InterPro"/>
</dbReference>
<dbReference type="EMBL" id="AAWS01000007">
    <property type="protein sequence ID" value="EAY30317.1"/>
    <property type="molecule type" value="Genomic_DNA"/>
</dbReference>
<sequence>MPVVALAGKVDIIATENKRLNIDAAFSIVNAPMSLTDALNNVGKLIENTTTNIVSLWISNKASE</sequence>
<dbReference type="Proteomes" id="UP000004095">
    <property type="component" value="Unassembled WGS sequence"/>
</dbReference>
<dbReference type="InterPro" id="IPR018197">
    <property type="entry name" value="Glycerate_kinase_RE-like"/>
</dbReference>
<gene>
    <name evidence="1" type="ORF">M23134_08146</name>
</gene>
<keyword evidence="2" id="KW-1185">Reference proteome</keyword>
<dbReference type="AlphaFoldDB" id="A1ZH48"/>
<organism evidence="1 2">
    <name type="scientific">Microscilla marina ATCC 23134</name>
    <dbReference type="NCBI Taxonomy" id="313606"/>
    <lineage>
        <taxon>Bacteria</taxon>
        <taxon>Pseudomonadati</taxon>
        <taxon>Bacteroidota</taxon>
        <taxon>Cytophagia</taxon>
        <taxon>Cytophagales</taxon>
        <taxon>Microscillaceae</taxon>
        <taxon>Microscilla</taxon>
    </lineage>
</organism>
<dbReference type="InterPro" id="IPR036129">
    <property type="entry name" value="Glycerate_kinase_sf"/>
</dbReference>
<dbReference type="Gene3D" id="3.40.50.10350">
    <property type="entry name" value="Glycerate kinase, domain 1"/>
    <property type="match status" value="1"/>
</dbReference>